<evidence type="ECO:0000256" key="1">
    <source>
        <dbReference type="SAM" id="MobiDB-lite"/>
    </source>
</evidence>
<organism evidence="2 3">
    <name type="scientific">Perkinsus olseni</name>
    <name type="common">Perkinsus atlanticus</name>
    <dbReference type="NCBI Taxonomy" id="32597"/>
    <lineage>
        <taxon>Eukaryota</taxon>
        <taxon>Sar</taxon>
        <taxon>Alveolata</taxon>
        <taxon>Perkinsozoa</taxon>
        <taxon>Perkinsea</taxon>
        <taxon>Perkinsida</taxon>
        <taxon>Perkinsidae</taxon>
        <taxon>Perkinsus</taxon>
    </lineage>
</organism>
<dbReference type="Proteomes" id="UP000553632">
    <property type="component" value="Unassembled WGS sequence"/>
</dbReference>
<dbReference type="AlphaFoldDB" id="A0A7J6QKV1"/>
<reference evidence="2 3" key="1">
    <citation type="submission" date="2020-04" db="EMBL/GenBank/DDBJ databases">
        <title>Perkinsus olseni comparative genomics.</title>
        <authorList>
            <person name="Bogema D.R."/>
        </authorList>
    </citation>
    <scope>NUCLEOTIDE SEQUENCE [LARGE SCALE GENOMIC DNA]</scope>
    <source>
        <strain evidence="2 3">ATCC PRA-207</strain>
    </source>
</reference>
<evidence type="ECO:0000313" key="3">
    <source>
        <dbReference type="Proteomes" id="UP000553632"/>
    </source>
</evidence>
<gene>
    <name evidence="2" type="ORF">FOZ63_013251</name>
</gene>
<feature type="compositionally biased region" description="Polar residues" evidence="1">
    <location>
        <begin position="56"/>
        <end position="81"/>
    </location>
</feature>
<dbReference type="EMBL" id="JABANO010032068">
    <property type="protein sequence ID" value="KAF4709214.1"/>
    <property type="molecule type" value="Genomic_DNA"/>
</dbReference>
<comment type="caution">
    <text evidence="2">The sequence shown here is derived from an EMBL/GenBank/DDBJ whole genome shotgun (WGS) entry which is preliminary data.</text>
</comment>
<feature type="non-terminal residue" evidence="2">
    <location>
        <position position="175"/>
    </location>
</feature>
<proteinExistence type="predicted"/>
<feature type="region of interest" description="Disordered" evidence="1">
    <location>
        <begin position="56"/>
        <end position="175"/>
    </location>
</feature>
<feature type="non-terminal residue" evidence="2">
    <location>
        <position position="1"/>
    </location>
</feature>
<sequence length="175" mass="18628">VESSFVQYTMTSSEGSLCNISLASLSPNVKTDLSNWESTQLQSRLSAVQEQIQRTLKVDTTPSANSDTTSSNAVNDDQPATAQEGELASDASGSRKSHLPNELSKEERYERMQEAARQRVMAHCRGPVDGSSRARRRLSDGGSLSISVRRTAPGGSDGTAGGARTIPSARPGSEN</sequence>
<feature type="compositionally biased region" description="Basic and acidic residues" evidence="1">
    <location>
        <begin position="103"/>
        <end position="117"/>
    </location>
</feature>
<keyword evidence="3" id="KW-1185">Reference proteome</keyword>
<name>A0A7J6QKV1_PEROL</name>
<evidence type="ECO:0000313" key="2">
    <source>
        <dbReference type="EMBL" id="KAF4709214.1"/>
    </source>
</evidence>
<protein>
    <submittedName>
        <fullName evidence="2">Uncharacterized protein</fullName>
    </submittedName>
</protein>
<accession>A0A7J6QKV1</accession>